<protein>
    <submittedName>
        <fullName evidence="1">Uncharacterized protein</fullName>
    </submittedName>
</protein>
<name>A0A6M3KYR7_9ZZZZ</name>
<evidence type="ECO:0000313" key="1">
    <source>
        <dbReference type="EMBL" id="QJA87219.1"/>
    </source>
</evidence>
<accession>A0A6M3KYR7</accession>
<proteinExistence type="predicted"/>
<dbReference type="AlphaFoldDB" id="A0A6M3KYR7"/>
<gene>
    <name evidence="1" type="ORF">MM415B03029_0009</name>
</gene>
<organism evidence="1">
    <name type="scientific">viral metagenome</name>
    <dbReference type="NCBI Taxonomy" id="1070528"/>
    <lineage>
        <taxon>unclassified sequences</taxon>
        <taxon>metagenomes</taxon>
        <taxon>organismal metagenomes</taxon>
    </lineage>
</organism>
<reference evidence="1" key="1">
    <citation type="submission" date="2020-03" db="EMBL/GenBank/DDBJ databases">
        <title>The deep terrestrial virosphere.</title>
        <authorList>
            <person name="Holmfeldt K."/>
            <person name="Nilsson E."/>
            <person name="Simone D."/>
            <person name="Lopez-Fernandez M."/>
            <person name="Wu X."/>
            <person name="de Brujin I."/>
            <person name="Lundin D."/>
            <person name="Andersson A."/>
            <person name="Bertilsson S."/>
            <person name="Dopson M."/>
        </authorList>
    </citation>
    <scope>NUCLEOTIDE SEQUENCE</scope>
    <source>
        <strain evidence="1">MM415B03029</strain>
    </source>
</reference>
<dbReference type="EMBL" id="MT142689">
    <property type="protein sequence ID" value="QJA87219.1"/>
    <property type="molecule type" value="Genomic_DNA"/>
</dbReference>
<sequence length="190" mass="20258">MILKSAGNKGDFGAVMTKYGEVLGKTSSASRMAEVSRRTGEAFSVVQPAYNYAALDTVIAVTNRHPTKELVIHSLYTYSDTASLINVHLTTRPTTPAGTALTAKPLNTRLNNTAAAALVEAYGDETGQATQGTIIRVAVIAAEGELNIDIPQDVVRLSYNTYFGVDFVTVGALAGATIMCYFDDKQEDVD</sequence>